<dbReference type="EMBL" id="CAKMMW010000050">
    <property type="protein sequence ID" value="CAH1232473.1"/>
    <property type="molecule type" value="Genomic_DNA"/>
</dbReference>
<comment type="caution">
    <text evidence="2">The sequence shown here is derived from an EMBL/GenBank/DDBJ whole genome shotgun (WGS) entry which is preliminary data.</text>
</comment>
<gene>
    <name evidence="2" type="ORF">PAECIP111891_07018</name>
</gene>
<organism evidence="2 3">
    <name type="scientific">Paenibacillus allorhizoplanae</name>
    <dbReference type="NCBI Taxonomy" id="2905648"/>
    <lineage>
        <taxon>Bacteria</taxon>
        <taxon>Bacillati</taxon>
        <taxon>Bacillota</taxon>
        <taxon>Bacilli</taxon>
        <taxon>Bacillales</taxon>
        <taxon>Paenibacillaceae</taxon>
        <taxon>Paenibacillus</taxon>
    </lineage>
</organism>
<feature type="transmembrane region" description="Helical" evidence="1">
    <location>
        <begin position="6"/>
        <end position="27"/>
    </location>
</feature>
<dbReference type="Proteomes" id="UP000838821">
    <property type="component" value="Unassembled WGS sequence"/>
</dbReference>
<accession>A0ABM9CZ73</accession>
<proteinExistence type="predicted"/>
<keyword evidence="1" id="KW-0472">Membrane</keyword>
<evidence type="ECO:0000256" key="1">
    <source>
        <dbReference type="SAM" id="Phobius"/>
    </source>
</evidence>
<name>A0ABM9CZ73_9BACL</name>
<sequence length="110" mass="12943">MNESVFWLVFIVIGIILAIIFIFKYGFPTGYKISTTLTFKEAKDYFLIKHYCINCNSVLRRVSGKEYQGKGWSRSIDDGDYTYGERYEIKYILKCPTCNSEYTSNDLRRN</sequence>
<evidence type="ECO:0000313" key="3">
    <source>
        <dbReference type="Proteomes" id="UP000838821"/>
    </source>
</evidence>
<evidence type="ECO:0000313" key="2">
    <source>
        <dbReference type="EMBL" id="CAH1232473.1"/>
    </source>
</evidence>
<protein>
    <submittedName>
        <fullName evidence="2">Uncharacterized protein</fullName>
    </submittedName>
</protein>
<reference evidence="2" key="1">
    <citation type="submission" date="2022-01" db="EMBL/GenBank/DDBJ databases">
        <authorList>
            <person name="Criscuolo A."/>
        </authorList>
    </citation>
    <scope>NUCLEOTIDE SEQUENCE</scope>
    <source>
        <strain evidence="2">CIP111891</strain>
    </source>
</reference>
<keyword evidence="1" id="KW-0812">Transmembrane</keyword>
<keyword evidence="1" id="KW-1133">Transmembrane helix</keyword>
<keyword evidence="3" id="KW-1185">Reference proteome</keyword>